<name>A0A4Q2UQX3_9BACT</name>
<gene>
    <name evidence="3" type="ORF">EQG79_02310</name>
</gene>
<evidence type="ECO:0000256" key="1">
    <source>
        <dbReference type="ARBA" id="ARBA00022801"/>
    </source>
</evidence>
<evidence type="ECO:0000313" key="3">
    <source>
        <dbReference type="EMBL" id="RYC72173.1"/>
    </source>
</evidence>
<sequence>MVQAQSVVLDQWPTPLQLYPRDQSSQCAVTISGRIPIGSARAVSLVVHRNQTLYQHNRVAVDSLTGRFAFRPIIKAELSEYRFSLFVHPSAGDSVRVAVRDSIVCGDVYLVMGQSNAVGRFDNNAYRSEFCRTFGVNRGDVPYNPADTAWSLSNTTEGNNALWGIELQRLIAQQQGIPTAVINGAAGSTSINSHVIRDATQPTNLNTLYGRLLYRATKAGVAGQVRAMIWRQGEAEAVGDPDTYSRLFPQLYANWKRDYPGLTKVYHGQLNLLTENKIQAGALRDYQRRSKAIFGDNEPIATVGLPGYDGIHYGEAGYRQFGTELYRLVARDLYGATDTSNIASPNVRKVFYSTPEQNEITLEFEPGQVMRWPADTIIVNTINGARYTQSLRNFVYTDYPSGESNVVQSVSEQGNRLVLKLTKSVNAKNLTYLPSSYRDLEVGYYVGPTIRNQRGMRALTFFQVPIAAQLPGAQALQAVPIDTMAIRLAWKSPSAAITQWVLERADTSGRFQLLATLPGSATSYLDLRQTSPLRPMRIGAIYQYRIRAVNQEAESASSPVVTASLQLILSIKQELPVSRTAVDTTFVQTAVLIPNPASDQVRLKLPPDWSGDTVSLLVTNESGRVVLSRSERVPAGASSMPFSVAALPVGPYLITAQYRGGGLRSRLIVVR</sequence>
<dbReference type="InterPro" id="IPR036514">
    <property type="entry name" value="SGNH_hydro_sf"/>
</dbReference>
<proteinExistence type="predicted"/>
<dbReference type="Pfam" id="PF03629">
    <property type="entry name" value="SASA"/>
    <property type="match status" value="1"/>
</dbReference>
<dbReference type="AlphaFoldDB" id="A0A4Q2UQX3"/>
<keyword evidence="4" id="KW-1185">Reference proteome</keyword>
<dbReference type="CDD" id="cd00063">
    <property type="entry name" value="FN3"/>
    <property type="match status" value="1"/>
</dbReference>
<dbReference type="Proteomes" id="UP000290407">
    <property type="component" value="Unassembled WGS sequence"/>
</dbReference>
<protein>
    <recommendedName>
        <fullName evidence="2">Sialate O-acetylesterase domain-containing protein</fullName>
    </recommendedName>
</protein>
<dbReference type="Gene3D" id="2.60.40.10">
    <property type="entry name" value="Immunoglobulins"/>
    <property type="match status" value="1"/>
</dbReference>
<dbReference type="Gene3D" id="3.40.50.1110">
    <property type="entry name" value="SGNH hydrolase"/>
    <property type="match status" value="1"/>
</dbReference>
<accession>A0A4Q2UQX3</accession>
<dbReference type="SUPFAM" id="SSF49265">
    <property type="entry name" value="Fibronectin type III"/>
    <property type="match status" value="1"/>
</dbReference>
<dbReference type="EMBL" id="SBLB01000001">
    <property type="protein sequence ID" value="RYC72173.1"/>
    <property type="molecule type" value="Genomic_DNA"/>
</dbReference>
<dbReference type="InterPro" id="IPR036116">
    <property type="entry name" value="FN3_sf"/>
</dbReference>
<evidence type="ECO:0000259" key="2">
    <source>
        <dbReference type="Pfam" id="PF03629"/>
    </source>
</evidence>
<reference evidence="3 4" key="1">
    <citation type="submission" date="2019-01" db="EMBL/GenBank/DDBJ databases">
        <title>Spirosoma flava sp. nov., a propanil-degrading bacterium isolated from herbicide-contaminated soil.</title>
        <authorList>
            <person name="Zhang L."/>
            <person name="Jiang J.-D."/>
        </authorList>
    </citation>
    <scope>NUCLEOTIDE SEQUENCE [LARGE SCALE GENOMIC DNA]</scope>
    <source>
        <strain evidence="3 4">TY50</strain>
    </source>
</reference>
<feature type="domain" description="Sialate O-acetylesterase" evidence="2">
    <location>
        <begin position="107"/>
        <end position="327"/>
    </location>
</feature>
<organism evidence="3 4">
    <name type="scientific">Spirosoma sordidisoli</name>
    <dbReference type="NCBI Taxonomy" id="2502893"/>
    <lineage>
        <taxon>Bacteria</taxon>
        <taxon>Pseudomonadati</taxon>
        <taxon>Bacteroidota</taxon>
        <taxon>Cytophagia</taxon>
        <taxon>Cytophagales</taxon>
        <taxon>Cytophagaceae</taxon>
        <taxon>Spirosoma</taxon>
    </lineage>
</organism>
<dbReference type="InterPro" id="IPR003961">
    <property type="entry name" value="FN3_dom"/>
</dbReference>
<dbReference type="InterPro" id="IPR005181">
    <property type="entry name" value="SASA"/>
</dbReference>
<comment type="caution">
    <text evidence="3">The sequence shown here is derived from an EMBL/GenBank/DDBJ whole genome shotgun (WGS) entry which is preliminary data.</text>
</comment>
<dbReference type="GO" id="GO:0016788">
    <property type="term" value="F:hydrolase activity, acting on ester bonds"/>
    <property type="evidence" value="ECO:0007669"/>
    <property type="project" value="UniProtKB-ARBA"/>
</dbReference>
<evidence type="ECO:0000313" key="4">
    <source>
        <dbReference type="Proteomes" id="UP000290407"/>
    </source>
</evidence>
<dbReference type="SUPFAM" id="SSF52266">
    <property type="entry name" value="SGNH hydrolase"/>
    <property type="match status" value="1"/>
</dbReference>
<dbReference type="InterPro" id="IPR013783">
    <property type="entry name" value="Ig-like_fold"/>
</dbReference>
<keyword evidence="1" id="KW-0378">Hydrolase</keyword>